<dbReference type="EMBL" id="VSSQ01098753">
    <property type="protein sequence ID" value="MPN41594.1"/>
    <property type="molecule type" value="Genomic_DNA"/>
</dbReference>
<comment type="caution">
    <text evidence="1">The sequence shown here is derived from an EMBL/GenBank/DDBJ whole genome shotgun (WGS) entry which is preliminary data.</text>
</comment>
<dbReference type="AlphaFoldDB" id="A0A645HZL6"/>
<organism evidence="1">
    <name type="scientific">bioreactor metagenome</name>
    <dbReference type="NCBI Taxonomy" id="1076179"/>
    <lineage>
        <taxon>unclassified sequences</taxon>
        <taxon>metagenomes</taxon>
        <taxon>ecological metagenomes</taxon>
    </lineage>
</organism>
<proteinExistence type="predicted"/>
<sequence>MDFMPTDGEHVHTKRRNRKRNFAEALYRVGMKQGMGRFYPQFFSNLGYWLYGAHFIIDQHHRNKNGLLIAGIQQLVRTDAAVGFGLHFNDLKATAGKFPCRCQH</sequence>
<evidence type="ECO:0000313" key="1">
    <source>
        <dbReference type="EMBL" id="MPN41594.1"/>
    </source>
</evidence>
<gene>
    <name evidence="1" type="ORF">SDC9_189148</name>
</gene>
<name>A0A645HZL6_9ZZZZ</name>
<reference evidence="1" key="1">
    <citation type="submission" date="2019-08" db="EMBL/GenBank/DDBJ databases">
        <authorList>
            <person name="Kucharzyk K."/>
            <person name="Murdoch R.W."/>
            <person name="Higgins S."/>
            <person name="Loffler F."/>
        </authorList>
    </citation>
    <scope>NUCLEOTIDE SEQUENCE</scope>
</reference>
<accession>A0A645HZL6</accession>
<protein>
    <submittedName>
        <fullName evidence="1">Uncharacterized protein</fullName>
    </submittedName>
</protein>